<dbReference type="EMBL" id="JXTB01000188">
    <property type="protein sequence ID" value="PON54937.1"/>
    <property type="molecule type" value="Genomic_DNA"/>
</dbReference>
<keyword evidence="2" id="KW-1185">Reference proteome</keyword>
<dbReference type="AlphaFoldDB" id="A0A2P5C1L5"/>
<accession>A0A2P5C1L5</accession>
<proteinExistence type="predicted"/>
<reference evidence="2" key="1">
    <citation type="submission" date="2016-06" db="EMBL/GenBank/DDBJ databases">
        <title>Parallel loss of symbiosis genes in relatives of nitrogen-fixing non-legume Parasponia.</title>
        <authorList>
            <person name="Van Velzen R."/>
            <person name="Holmer R."/>
            <person name="Bu F."/>
            <person name="Rutten L."/>
            <person name="Van Zeijl A."/>
            <person name="Liu W."/>
            <person name="Santuari L."/>
            <person name="Cao Q."/>
            <person name="Sharma T."/>
            <person name="Shen D."/>
            <person name="Roswanjaya Y."/>
            <person name="Wardhani T."/>
            <person name="Kalhor M.S."/>
            <person name="Jansen J."/>
            <person name="Van den Hoogen J."/>
            <person name="Gungor B."/>
            <person name="Hartog M."/>
            <person name="Hontelez J."/>
            <person name="Verver J."/>
            <person name="Yang W.-C."/>
            <person name="Schijlen E."/>
            <person name="Repin R."/>
            <person name="Schilthuizen M."/>
            <person name="Schranz E."/>
            <person name="Heidstra R."/>
            <person name="Miyata K."/>
            <person name="Fedorova E."/>
            <person name="Kohlen W."/>
            <person name="Bisseling T."/>
            <person name="Smit S."/>
            <person name="Geurts R."/>
        </authorList>
    </citation>
    <scope>NUCLEOTIDE SEQUENCE [LARGE SCALE GENOMIC DNA]</scope>
    <source>
        <strain evidence="2">cv. WU1-14</strain>
    </source>
</reference>
<evidence type="ECO:0000313" key="1">
    <source>
        <dbReference type="EMBL" id="PON54937.1"/>
    </source>
</evidence>
<sequence>MQLQEIVLDKLRVRPSPRSCTCGCSCQSSYKILTMFYFACHRFFLPPLSFLHSRKIIRNFHSKGRV</sequence>
<gene>
    <name evidence="1" type="primary">PanPDF2</name>
    <name evidence="1" type="ORF">PanWU01x14_191830</name>
</gene>
<evidence type="ECO:0000313" key="2">
    <source>
        <dbReference type="Proteomes" id="UP000237105"/>
    </source>
</evidence>
<comment type="caution">
    <text evidence="1">The sequence shown here is derived from an EMBL/GenBank/DDBJ whole genome shotgun (WGS) entry which is preliminary data.</text>
</comment>
<dbReference type="Proteomes" id="UP000237105">
    <property type="component" value="Unassembled WGS sequence"/>
</dbReference>
<organism evidence="1 2">
    <name type="scientific">Parasponia andersonii</name>
    <name type="common">Sponia andersonii</name>
    <dbReference type="NCBI Taxonomy" id="3476"/>
    <lineage>
        <taxon>Eukaryota</taxon>
        <taxon>Viridiplantae</taxon>
        <taxon>Streptophyta</taxon>
        <taxon>Embryophyta</taxon>
        <taxon>Tracheophyta</taxon>
        <taxon>Spermatophyta</taxon>
        <taxon>Magnoliopsida</taxon>
        <taxon>eudicotyledons</taxon>
        <taxon>Gunneridae</taxon>
        <taxon>Pentapetalae</taxon>
        <taxon>rosids</taxon>
        <taxon>fabids</taxon>
        <taxon>Rosales</taxon>
        <taxon>Cannabaceae</taxon>
        <taxon>Parasponia</taxon>
    </lineage>
</organism>
<protein>
    <submittedName>
        <fullName evidence="1">Plant defensin</fullName>
    </submittedName>
</protein>
<name>A0A2P5C1L5_PARAD</name>